<organism evidence="1 2">
    <name type="scientific">Propionispira arboris</name>
    <dbReference type="NCBI Taxonomy" id="84035"/>
    <lineage>
        <taxon>Bacteria</taxon>
        <taxon>Bacillati</taxon>
        <taxon>Bacillota</taxon>
        <taxon>Negativicutes</taxon>
        <taxon>Selenomonadales</taxon>
        <taxon>Selenomonadaceae</taxon>
        <taxon>Propionispira</taxon>
    </lineage>
</organism>
<reference evidence="1 2" key="1">
    <citation type="submission" date="2016-10" db="EMBL/GenBank/DDBJ databases">
        <authorList>
            <person name="de Groot N.N."/>
        </authorList>
    </citation>
    <scope>NUCLEOTIDE SEQUENCE [LARGE SCALE GENOMIC DNA]</scope>
    <source>
        <strain evidence="1 2">DSM 2179</strain>
    </source>
</reference>
<protein>
    <recommendedName>
        <fullName evidence="3">Transposase domain</fullName>
    </recommendedName>
</protein>
<evidence type="ECO:0000313" key="1">
    <source>
        <dbReference type="EMBL" id="SEJ96633.1"/>
    </source>
</evidence>
<gene>
    <name evidence="1" type="ORF">SAMN05660742_1311</name>
</gene>
<dbReference type="AlphaFoldDB" id="A0A1H7D449"/>
<name>A0A1H7D449_9FIRM</name>
<feature type="non-terminal residue" evidence="1">
    <location>
        <position position="69"/>
    </location>
</feature>
<evidence type="ECO:0000313" key="2">
    <source>
        <dbReference type="Proteomes" id="UP000199662"/>
    </source>
</evidence>
<evidence type="ECO:0008006" key="3">
    <source>
        <dbReference type="Google" id="ProtNLM"/>
    </source>
</evidence>
<dbReference type="Proteomes" id="UP000199662">
    <property type="component" value="Unassembled WGS sequence"/>
</dbReference>
<sequence length="69" mass="8152">MPLFISDYLNICDPVLVFDRFMEEIDLEKYLKNVPAHFAGRIRYNPTSMLKTILFGFMTNGYISLRELE</sequence>
<dbReference type="EMBL" id="FNZK01000031">
    <property type="protein sequence ID" value="SEJ96633.1"/>
    <property type="molecule type" value="Genomic_DNA"/>
</dbReference>
<accession>A0A1H7D449</accession>
<keyword evidence="2" id="KW-1185">Reference proteome</keyword>
<proteinExistence type="predicted"/>